<comment type="caution">
    <text evidence="1">The sequence shown here is derived from an EMBL/GenBank/DDBJ whole genome shotgun (WGS) entry which is preliminary data.</text>
</comment>
<dbReference type="EMBL" id="ADEG01000084">
    <property type="protein sequence ID" value="EFA91642.1"/>
    <property type="molecule type" value="Genomic_DNA"/>
</dbReference>
<gene>
    <name evidence="1" type="ORF">HMPREF0650_0958</name>
</gene>
<proteinExistence type="predicted"/>
<dbReference type="Proteomes" id="UP000005283">
    <property type="component" value="Unassembled WGS sequence"/>
</dbReference>
<organism evidence="1 2">
    <name type="scientific">Hoylesella buccalis ATCC 35310</name>
    <dbReference type="NCBI Taxonomy" id="679190"/>
    <lineage>
        <taxon>Bacteria</taxon>
        <taxon>Pseudomonadati</taxon>
        <taxon>Bacteroidota</taxon>
        <taxon>Bacteroidia</taxon>
        <taxon>Bacteroidales</taxon>
        <taxon>Prevotellaceae</taxon>
        <taxon>Hoylesella</taxon>
    </lineage>
</organism>
<evidence type="ECO:0000313" key="1">
    <source>
        <dbReference type="EMBL" id="EFA91642.1"/>
    </source>
</evidence>
<sequence length="63" mass="7707">MHVTSLAAPDAVKPQLNLWIDRKTRCTLMMIYFDIEPFYNWRIYHQRCIFSANFYIESFHESF</sequence>
<evidence type="ECO:0000313" key="2">
    <source>
        <dbReference type="Proteomes" id="UP000005283"/>
    </source>
</evidence>
<protein>
    <submittedName>
        <fullName evidence="1">Uncharacterized protein</fullName>
    </submittedName>
</protein>
<keyword evidence="2" id="KW-1185">Reference proteome</keyword>
<dbReference type="STRING" id="679190.HMPREF0650_0958"/>
<accession>D1W742</accession>
<name>D1W742_9BACT</name>
<dbReference type="AlphaFoldDB" id="D1W742"/>
<reference evidence="1 2" key="1">
    <citation type="submission" date="2009-12" db="EMBL/GenBank/DDBJ databases">
        <title>Genome Sequence of Prevotella buccalis ATCC 35310.</title>
        <authorList>
            <person name="Durkin A.S."/>
            <person name="Madupu R."/>
            <person name="Torralba M."/>
            <person name="Methe B."/>
            <person name="Sutton G."/>
            <person name="Strausberg R.L."/>
            <person name="Nelson K.E."/>
        </authorList>
    </citation>
    <scope>NUCLEOTIDE SEQUENCE [LARGE SCALE GENOMIC DNA]</scope>
    <source>
        <strain evidence="1 2">ATCC 35310</strain>
    </source>
</reference>